<dbReference type="AlphaFoldDB" id="Q96CZ0"/>
<feature type="region of interest" description="Disordered" evidence="1">
    <location>
        <begin position="1"/>
        <end position="30"/>
    </location>
</feature>
<accession>Q96CZ0</accession>
<protein>
    <submittedName>
        <fullName evidence="2">Uncharacterized protein</fullName>
    </submittedName>
</protein>
<reference evidence="2" key="1">
    <citation type="submission" date="2001-09" db="EMBL/GenBank/DDBJ databases">
        <authorList>
            <person name="Strausberg R."/>
        </authorList>
    </citation>
    <scope>NUCLEOTIDE SEQUENCE</scope>
    <source>
        <tissue evidence="2">Brain</tissue>
    </source>
</reference>
<proteinExistence type="evidence at transcript level"/>
<sequence>LLAPGSHRLGGYCKARSSRQLPRTAAASLP</sequence>
<dbReference type="EMBL" id="BC013655">
    <property type="protein sequence ID" value="AAH13655.1"/>
    <property type="molecule type" value="mRNA"/>
</dbReference>
<organism evidence="2">
    <name type="scientific">Homo sapiens</name>
    <name type="common">Human</name>
    <dbReference type="NCBI Taxonomy" id="9606"/>
    <lineage>
        <taxon>Eukaryota</taxon>
        <taxon>Metazoa</taxon>
        <taxon>Chordata</taxon>
        <taxon>Craniata</taxon>
        <taxon>Vertebrata</taxon>
        <taxon>Euteleostomi</taxon>
        <taxon>Mammalia</taxon>
        <taxon>Eutheria</taxon>
        <taxon>Euarchontoglires</taxon>
        <taxon>Primates</taxon>
        <taxon>Haplorrhini</taxon>
        <taxon>Catarrhini</taxon>
        <taxon>Hominidae</taxon>
        <taxon>Homo</taxon>
    </lineage>
</organism>
<evidence type="ECO:0000256" key="1">
    <source>
        <dbReference type="SAM" id="MobiDB-lite"/>
    </source>
</evidence>
<name>Q96CZ0_HUMAN</name>
<feature type="non-terminal residue" evidence="2">
    <location>
        <position position="1"/>
    </location>
</feature>
<evidence type="ECO:0000313" key="2">
    <source>
        <dbReference type="EMBL" id="AAH13655.1"/>
    </source>
</evidence>